<dbReference type="EnsemblMetazoa" id="XM_012200957.1">
    <property type="protein sequence ID" value="XP_012056347.1"/>
    <property type="gene ID" value="LOC105619438"/>
</dbReference>
<evidence type="ECO:0000256" key="1">
    <source>
        <dbReference type="SAM" id="MobiDB-lite"/>
    </source>
</evidence>
<reference evidence="2" key="2">
    <citation type="submission" date="2016-04" db="UniProtKB">
        <authorList>
            <consortium name="EnsemblMetazoa"/>
        </authorList>
    </citation>
    <scope>IDENTIFICATION</scope>
</reference>
<dbReference type="Proteomes" id="UP000005205">
    <property type="component" value="Unassembled WGS sequence"/>
</dbReference>
<reference evidence="3" key="1">
    <citation type="journal article" date="2011" name="PLoS Genet.">
        <title>The genome sequence of the leaf-cutter ant Atta cephalotes reveals insights into its obligate symbiotic lifestyle.</title>
        <authorList>
            <person name="Suen G."/>
            <person name="Teiling C."/>
            <person name="Li L."/>
            <person name="Holt C."/>
            <person name="Abouheif E."/>
            <person name="Bornberg-Bauer E."/>
            <person name="Bouffard P."/>
            <person name="Caldera E.J."/>
            <person name="Cash E."/>
            <person name="Cavanaugh A."/>
            <person name="Denas O."/>
            <person name="Elhaik E."/>
            <person name="Fave M.J."/>
            <person name="Gadau J."/>
            <person name="Gibson J.D."/>
            <person name="Graur D."/>
            <person name="Grubbs K.J."/>
            <person name="Hagen D.E."/>
            <person name="Harkins T.T."/>
            <person name="Helmkampf M."/>
            <person name="Hu H."/>
            <person name="Johnson B.R."/>
            <person name="Kim J."/>
            <person name="Marsh S.E."/>
            <person name="Moeller J.A."/>
            <person name="Munoz-Torres M.C."/>
            <person name="Murphy M.C."/>
            <person name="Naughton M.C."/>
            <person name="Nigam S."/>
            <person name="Overson R."/>
            <person name="Rajakumar R."/>
            <person name="Reese J.T."/>
            <person name="Scott J.J."/>
            <person name="Smith C.R."/>
            <person name="Tao S."/>
            <person name="Tsutsui N.D."/>
            <person name="Viljakainen L."/>
            <person name="Wissler L."/>
            <person name="Yandell M.D."/>
            <person name="Zimmer F."/>
            <person name="Taylor J."/>
            <person name="Slater S.C."/>
            <person name="Clifton S.W."/>
            <person name="Warren W.C."/>
            <person name="Elsik C.G."/>
            <person name="Smith C.D."/>
            <person name="Weinstock G.M."/>
            <person name="Gerardo N.M."/>
            <person name="Currie C.R."/>
        </authorList>
    </citation>
    <scope>NUCLEOTIDE SEQUENCE [LARGE SCALE GENOMIC DNA]</scope>
</reference>
<protein>
    <submittedName>
        <fullName evidence="2">Uncharacterized protein</fullName>
    </submittedName>
</protein>
<feature type="compositionally biased region" description="Polar residues" evidence="1">
    <location>
        <begin position="1"/>
        <end position="14"/>
    </location>
</feature>
<dbReference type="KEGG" id="acep:105619438"/>
<feature type="compositionally biased region" description="Polar residues" evidence="1">
    <location>
        <begin position="22"/>
        <end position="32"/>
    </location>
</feature>
<gene>
    <name evidence="2" type="primary">105619438</name>
</gene>
<organism evidence="2 3">
    <name type="scientific">Atta cephalotes</name>
    <name type="common">Leafcutter ant</name>
    <dbReference type="NCBI Taxonomy" id="12957"/>
    <lineage>
        <taxon>Eukaryota</taxon>
        <taxon>Metazoa</taxon>
        <taxon>Ecdysozoa</taxon>
        <taxon>Arthropoda</taxon>
        <taxon>Hexapoda</taxon>
        <taxon>Insecta</taxon>
        <taxon>Pterygota</taxon>
        <taxon>Neoptera</taxon>
        <taxon>Endopterygota</taxon>
        <taxon>Hymenoptera</taxon>
        <taxon>Apocrita</taxon>
        <taxon>Aculeata</taxon>
        <taxon>Formicoidea</taxon>
        <taxon>Formicidae</taxon>
        <taxon>Myrmicinae</taxon>
        <taxon>Atta</taxon>
    </lineage>
</organism>
<name>A0A158NFN9_ATTCE</name>
<evidence type="ECO:0000313" key="2">
    <source>
        <dbReference type="EnsemblMetazoa" id="XP_012056347.1"/>
    </source>
</evidence>
<accession>A0A158NFN9</accession>
<dbReference type="OrthoDB" id="7550214at2759"/>
<proteinExistence type="predicted"/>
<feature type="region of interest" description="Disordered" evidence="1">
    <location>
        <begin position="1"/>
        <end position="32"/>
    </location>
</feature>
<evidence type="ECO:0000313" key="3">
    <source>
        <dbReference type="Proteomes" id="UP000005205"/>
    </source>
</evidence>
<sequence>MQNKSNIYTINNAAPPSYAEATGTSALETHNPQFDQRYPHMVVYSPSMSFPYSYSPNCYLDRTPVQSAHPQYDLPEWQRQSTSTNYNRTLITKTKYEKPRALKTSVVGGSPAV</sequence>
<dbReference type="AlphaFoldDB" id="A0A158NFN9"/>
<dbReference type="EMBL" id="ADTU01014223">
    <property type="status" value="NOT_ANNOTATED_CDS"/>
    <property type="molecule type" value="Genomic_DNA"/>
</dbReference>
<keyword evidence="3" id="KW-1185">Reference proteome</keyword>
<dbReference type="InParanoid" id="A0A158NFN9"/>